<dbReference type="EMBL" id="CP040463">
    <property type="protein sequence ID" value="QCT94243.1"/>
    <property type="molecule type" value="Genomic_DNA"/>
</dbReference>
<dbReference type="InterPro" id="IPR051599">
    <property type="entry name" value="Cell_Envelope_Assoc"/>
</dbReference>
<proteinExistence type="predicted"/>
<evidence type="ECO:0000313" key="6">
    <source>
        <dbReference type="Proteomes" id="UP000306825"/>
    </source>
</evidence>
<dbReference type="InterPro" id="IPR014729">
    <property type="entry name" value="Rossmann-like_a/b/a_fold"/>
</dbReference>
<dbReference type="RefSeq" id="WP_007473808.1">
    <property type="nucleotide sequence ID" value="NZ_ABCJ01000002.1"/>
</dbReference>
<keyword evidence="1" id="KW-0472">Membrane</keyword>
<evidence type="ECO:0000259" key="2">
    <source>
        <dbReference type="Pfam" id="PF02698"/>
    </source>
</evidence>
<reference evidence="4 6" key="2">
    <citation type="submission" date="2019-05" db="EMBL/GenBank/DDBJ databases">
        <title>A comparative analysis of the Nautiliaceae.</title>
        <authorList>
            <person name="Grosche A."/>
            <person name="Smedile F."/>
            <person name="Vetriani C."/>
        </authorList>
    </citation>
    <scope>NUCLEOTIDE SEQUENCE [LARGE SCALE GENOMIC DNA]</scope>
    <source>
        <strain evidence="4 6">TB-2</strain>
    </source>
</reference>
<dbReference type="Proteomes" id="UP000003288">
    <property type="component" value="Unassembled WGS sequence"/>
</dbReference>
<dbReference type="EMBL" id="ABCJ01000002">
    <property type="protein sequence ID" value="EDM23875.1"/>
    <property type="molecule type" value="Genomic_DNA"/>
</dbReference>
<keyword evidence="1" id="KW-1133">Transmembrane helix</keyword>
<protein>
    <submittedName>
        <fullName evidence="4">YdcF family protein</fullName>
    </submittedName>
</protein>
<dbReference type="Proteomes" id="UP000306825">
    <property type="component" value="Chromosome"/>
</dbReference>
<dbReference type="Gene3D" id="3.40.50.620">
    <property type="entry name" value="HUPs"/>
    <property type="match status" value="1"/>
</dbReference>
<dbReference type="PANTHER" id="PTHR30336:SF4">
    <property type="entry name" value="ENVELOPE BIOGENESIS FACTOR ELYC"/>
    <property type="match status" value="1"/>
</dbReference>
<dbReference type="CDD" id="cd06259">
    <property type="entry name" value="YdcF-like"/>
    <property type="match status" value="1"/>
</dbReference>
<dbReference type="InterPro" id="IPR003848">
    <property type="entry name" value="DUF218"/>
</dbReference>
<dbReference type="AlphaFoldDB" id="A0AAI9AHU6"/>
<sequence>MFYIISKLFTYLFLPPGIFIIILLIATIFAKRFKILFFISALTLYLLSIQPVSNMLLNPLENFKHKDNITPSAVVVLGGGSNPKDTIKAFPDAFKREVYGLILAKTYNIPFVFSGGGIGKISEAENTKHDVQLLTKTFDVNITTYFEDKSLNTIQNGMYTALLFKKLKLPKNIYLVTNAYHMKRSYKIFKFFGFKIITKPVGFYSKPIESIWDYFPKMNSLNASYKAIHEYFGLLSLKIKGI</sequence>
<name>A0AAI9AHU6_9BACT</name>
<evidence type="ECO:0000313" key="4">
    <source>
        <dbReference type="EMBL" id="QCT94243.1"/>
    </source>
</evidence>
<evidence type="ECO:0000256" key="1">
    <source>
        <dbReference type="SAM" id="Phobius"/>
    </source>
</evidence>
<keyword evidence="1" id="KW-0812">Transmembrane</keyword>
<keyword evidence="6" id="KW-1185">Reference proteome</keyword>
<dbReference type="GO" id="GO:0005886">
    <property type="term" value="C:plasma membrane"/>
    <property type="evidence" value="ECO:0007669"/>
    <property type="project" value="TreeGrafter"/>
</dbReference>
<evidence type="ECO:0000313" key="3">
    <source>
        <dbReference type="EMBL" id="EDM23875.1"/>
    </source>
</evidence>
<reference evidence="3 5" key="1">
    <citation type="journal article" date="2011" name="Stand. Genomic Sci.">
        <title>Draft genome sequence of Caminibacter mediatlanticus strain TB-2, an epsilonproteobacterium isolated from a deep-sea hydrothermal vent.</title>
        <authorList>
            <person name="Giovannelli D."/>
            <person name="Ferriera S."/>
            <person name="Johnson J."/>
            <person name="Kravitz S."/>
            <person name="Perez-Rodriguez I."/>
            <person name="Ricci J."/>
            <person name="O'Brien C."/>
            <person name="Voordeckers J.W."/>
            <person name="Bini E."/>
            <person name="Vetriani C."/>
        </authorList>
    </citation>
    <scope>NUCLEOTIDE SEQUENCE [LARGE SCALE GENOMIC DNA]</scope>
    <source>
        <strain evidence="3 5">TB-2</strain>
    </source>
</reference>
<accession>A0AAI9AHU6</accession>
<evidence type="ECO:0000313" key="5">
    <source>
        <dbReference type="Proteomes" id="UP000003288"/>
    </source>
</evidence>
<feature type="transmembrane region" description="Helical" evidence="1">
    <location>
        <begin position="12"/>
        <end position="29"/>
    </location>
</feature>
<dbReference type="Pfam" id="PF02698">
    <property type="entry name" value="DUF218"/>
    <property type="match status" value="1"/>
</dbReference>
<dbReference type="PANTHER" id="PTHR30336">
    <property type="entry name" value="INNER MEMBRANE PROTEIN, PROBABLE PERMEASE"/>
    <property type="match status" value="1"/>
</dbReference>
<gene>
    <name evidence="3" type="ORF">CMTB2_06466</name>
    <name evidence="4" type="ORF">FE773_03330</name>
</gene>
<organism evidence="3 5">
    <name type="scientific">Caminibacter mediatlanticus TB-2</name>
    <dbReference type="NCBI Taxonomy" id="391592"/>
    <lineage>
        <taxon>Bacteria</taxon>
        <taxon>Pseudomonadati</taxon>
        <taxon>Campylobacterota</taxon>
        <taxon>Epsilonproteobacteria</taxon>
        <taxon>Nautiliales</taxon>
        <taxon>Nautiliaceae</taxon>
        <taxon>Caminibacter</taxon>
    </lineage>
</organism>
<feature type="domain" description="DUF218" evidence="2">
    <location>
        <begin position="73"/>
        <end position="233"/>
    </location>
</feature>
<dbReference type="GO" id="GO:0000270">
    <property type="term" value="P:peptidoglycan metabolic process"/>
    <property type="evidence" value="ECO:0007669"/>
    <property type="project" value="TreeGrafter"/>
</dbReference>
<dbReference type="GO" id="GO:0043164">
    <property type="term" value="P:Gram-negative-bacterium-type cell wall biogenesis"/>
    <property type="evidence" value="ECO:0007669"/>
    <property type="project" value="TreeGrafter"/>
</dbReference>